<sequence length="138" mass="15738">MSFERSNDYLMEIEFCLNQSNELNSQMLLFLNVIEKKYLNSGRCLDITSDVKSFRVSCKGIVDSDNNTIINTFFAAIKDFKTAFVDSVNKGGNVDFSIYLWLLKASDTPQIDFNLERVQLLGEIGANLSFVVYTYDPE</sequence>
<dbReference type="Proteomes" id="UP001243844">
    <property type="component" value="Unassembled WGS sequence"/>
</dbReference>
<comment type="caution">
    <text evidence="1">The sequence shown here is derived from an EMBL/GenBank/DDBJ whole genome shotgun (WGS) entry which is preliminary data.</text>
</comment>
<dbReference type="EMBL" id="JAVIDL010000023">
    <property type="protein sequence ID" value="MDQ8936415.1"/>
    <property type="molecule type" value="Genomic_DNA"/>
</dbReference>
<gene>
    <name evidence="1" type="ORF">RFH47_11880</name>
</gene>
<reference evidence="1" key="1">
    <citation type="submission" date="2023-08" db="EMBL/GenBank/DDBJ databases">
        <title>Emergence of clinically-relevant ST2 carbapenem-resistant Acinetobacter baumannii strains in hospital sewages in Zhejiang, East of China.</title>
        <authorList>
            <person name="Kaichao C."/>
            <person name="Zhang R."/>
        </authorList>
    </citation>
    <scope>NUCLEOTIDE SEQUENCE</scope>
    <source>
        <strain evidence="1">M-RB-37</strain>
    </source>
</reference>
<evidence type="ECO:0000313" key="1">
    <source>
        <dbReference type="EMBL" id="MDQ8936415.1"/>
    </source>
</evidence>
<dbReference type="RefSeq" id="WP_308981703.1">
    <property type="nucleotide sequence ID" value="NZ_JAVIDL010000023.1"/>
</dbReference>
<evidence type="ECO:0000313" key="2">
    <source>
        <dbReference type="Proteomes" id="UP001243844"/>
    </source>
</evidence>
<name>A0AAW8JCU0_9GAMM</name>
<proteinExistence type="predicted"/>
<organism evidence="1 2">
    <name type="scientific">Acinetobacter rudis</name>
    <dbReference type="NCBI Taxonomy" id="632955"/>
    <lineage>
        <taxon>Bacteria</taxon>
        <taxon>Pseudomonadati</taxon>
        <taxon>Pseudomonadota</taxon>
        <taxon>Gammaproteobacteria</taxon>
        <taxon>Moraxellales</taxon>
        <taxon>Moraxellaceae</taxon>
        <taxon>Acinetobacter</taxon>
    </lineage>
</organism>
<protein>
    <recommendedName>
        <fullName evidence="3">DUF4279 domain-containing protein</fullName>
    </recommendedName>
</protein>
<evidence type="ECO:0008006" key="3">
    <source>
        <dbReference type="Google" id="ProtNLM"/>
    </source>
</evidence>
<accession>A0AAW8JCU0</accession>
<dbReference type="AlphaFoldDB" id="A0AAW8JCU0"/>